<dbReference type="PANTHER" id="PTHR45947:SF3">
    <property type="entry name" value="SULFOQUINOVOSYL TRANSFERASE SQD2"/>
    <property type="match status" value="1"/>
</dbReference>
<protein>
    <submittedName>
        <fullName evidence="3">Glycosyltransferase involved in cell wall biosynthesis</fullName>
    </submittedName>
</protein>
<feature type="domain" description="Glycosyl transferase family 1" evidence="1">
    <location>
        <begin position="213"/>
        <end position="382"/>
    </location>
</feature>
<dbReference type="AlphaFoldDB" id="A0A7W9SQ58"/>
<dbReference type="SUPFAM" id="SSF53756">
    <property type="entry name" value="UDP-Glycosyltransferase/glycogen phosphorylase"/>
    <property type="match status" value="1"/>
</dbReference>
<evidence type="ECO:0000259" key="2">
    <source>
        <dbReference type="Pfam" id="PF13439"/>
    </source>
</evidence>
<dbReference type="RefSeq" id="WP_184194070.1">
    <property type="nucleotide sequence ID" value="NZ_JACHGW010000002.1"/>
</dbReference>
<dbReference type="CDD" id="cd03801">
    <property type="entry name" value="GT4_PimA-like"/>
    <property type="match status" value="1"/>
</dbReference>
<name>A0A7W9SQ58_ARMRO</name>
<dbReference type="EMBL" id="JACHGW010000002">
    <property type="protein sequence ID" value="MBB6049978.1"/>
    <property type="molecule type" value="Genomic_DNA"/>
</dbReference>
<keyword evidence="3" id="KW-0808">Transferase</keyword>
<feature type="domain" description="Glycosyltransferase subfamily 4-like N-terminal" evidence="2">
    <location>
        <begin position="15"/>
        <end position="205"/>
    </location>
</feature>
<proteinExistence type="predicted"/>
<dbReference type="Proteomes" id="UP000520814">
    <property type="component" value="Unassembled WGS sequence"/>
</dbReference>
<evidence type="ECO:0000259" key="1">
    <source>
        <dbReference type="Pfam" id="PF00534"/>
    </source>
</evidence>
<dbReference type="GO" id="GO:0016758">
    <property type="term" value="F:hexosyltransferase activity"/>
    <property type="evidence" value="ECO:0007669"/>
    <property type="project" value="TreeGrafter"/>
</dbReference>
<sequence>MHVIQVPRRFVRHEWGGTETVVLETARRLPAHGCTTAIFCPNALASSNHEVLEGVEIERFPYFYPYIGLKPGAREAMDKKGGNLFSFPLRQALLRLPELDLIHLHTMKRLGGIARQVAQARGIPYVVSLHGGAFDVPQDEAATWTEPTKGALEWGKALGWWVGSNRVLDEAAAILCVGENERKATQQRYPNQRVEWLPNGVDTQRFSQGDGPAFRAQQGIPSDAFLLLSVARIDAQKNQLLAVRALPELLTLNPKTHLLLIGAVTTPAYREELLSEARRLGVEGRLTLIPGLPPAELPDAYHAADLFLLTSRHEPFGIVLIEAWAAGLPVVASAVGGVPYLIEEGKTGFLFPSDEQAGLVQAIGRYTSLCPEPRQALIEHTRTLAFELYDWEKITARLVKIYSECTSKPRKSVER</sequence>
<evidence type="ECO:0000313" key="3">
    <source>
        <dbReference type="EMBL" id="MBB6049978.1"/>
    </source>
</evidence>
<organism evidence="3 4">
    <name type="scientific">Armatimonas rosea</name>
    <dbReference type="NCBI Taxonomy" id="685828"/>
    <lineage>
        <taxon>Bacteria</taxon>
        <taxon>Bacillati</taxon>
        <taxon>Armatimonadota</taxon>
        <taxon>Armatimonadia</taxon>
        <taxon>Armatimonadales</taxon>
        <taxon>Armatimonadaceae</taxon>
        <taxon>Armatimonas</taxon>
    </lineage>
</organism>
<gene>
    <name evidence="3" type="ORF">HNQ39_001769</name>
</gene>
<keyword evidence="4" id="KW-1185">Reference proteome</keyword>
<dbReference type="InterPro" id="IPR001296">
    <property type="entry name" value="Glyco_trans_1"/>
</dbReference>
<evidence type="ECO:0000313" key="4">
    <source>
        <dbReference type="Proteomes" id="UP000520814"/>
    </source>
</evidence>
<dbReference type="Gene3D" id="3.40.50.2000">
    <property type="entry name" value="Glycogen Phosphorylase B"/>
    <property type="match status" value="2"/>
</dbReference>
<dbReference type="PANTHER" id="PTHR45947">
    <property type="entry name" value="SULFOQUINOVOSYL TRANSFERASE SQD2"/>
    <property type="match status" value="1"/>
</dbReference>
<reference evidence="3 4" key="1">
    <citation type="submission" date="2020-08" db="EMBL/GenBank/DDBJ databases">
        <title>Genomic Encyclopedia of Type Strains, Phase IV (KMG-IV): sequencing the most valuable type-strain genomes for metagenomic binning, comparative biology and taxonomic classification.</title>
        <authorList>
            <person name="Goeker M."/>
        </authorList>
    </citation>
    <scope>NUCLEOTIDE SEQUENCE [LARGE SCALE GENOMIC DNA]</scope>
    <source>
        <strain evidence="3 4">DSM 23562</strain>
    </source>
</reference>
<dbReference type="InterPro" id="IPR028098">
    <property type="entry name" value="Glyco_trans_4-like_N"/>
</dbReference>
<comment type="caution">
    <text evidence="3">The sequence shown here is derived from an EMBL/GenBank/DDBJ whole genome shotgun (WGS) entry which is preliminary data.</text>
</comment>
<accession>A0A7W9SQ58</accession>
<dbReference type="Pfam" id="PF00534">
    <property type="entry name" value="Glycos_transf_1"/>
    <property type="match status" value="1"/>
</dbReference>
<dbReference type="Pfam" id="PF13439">
    <property type="entry name" value="Glyco_transf_4"/>
    <property type="match status" value="1"/>
</dbReference>
<dbReference type="InterPro" id="IPR050194">
    <property type="entry name" value="Glycosyltransferase_grp1"/>
</dbReference>